<protein>
    <recommendedName>
        <fullName evidence="2">Phosphoesterase</fullName>
        <ecNumber evidence="2">3.1.4.-</ecNumber>
    </recommendedName>
</protein>
<dbReference type="SUPFAM" id="SSF56300">
    <property type="entry name" value="Metallo-dependent phosphatases"/>
    <property type="match status" value="1"/>
</dbReference>
<accession>A0A9D9HQ14</accession>
<name>A0A9D9HQ14_9SPIR</name>
<dbReference type="Proteomes" id="UP000823638">
    <property type="component" value="Unassembled WGS sequence"/>
</dbReference>
<sequence length="224" mass="24943">MRDFFSPEKGILETEGKLGSISKKESCSLLLISDTHGATDYIEEIITRFTPEVDGVIFSGDCAADFIQFVQKAFDKNSPDLPDLFIIVQGNGDDSNYKLKKPQTGETVFISLPIVKKIKIAGINFLITHGHKHHVSYGTEDLYKIMETESCTIGIFGHTHKQYYQEQGGIILINPGSISLPRGGDEPGFALLEIKEDKKATTFYSIEHSGLGKELSFKIKARYF</sequence>
<organism evidence="4 5">
    <name type="scientific">Candidatus Gallitreponema excrementavium</name>
    <dbReference type="NCBI Taxonomy" id="2840840"/>
    <lineage>
        <taxon>Bacteria</taxon>
        <taxon>Pseudomonadati</taxon>
        <taxon>Spirochaetota</taxon>
        <taxon>Spirochaetia</taxon>
        <taxon>Spirochaetales</taxon>
        <taxon>Candidatus Gallitreponema</taxon>
    </lineage>
</organism>
<dbReference type="Gene3D" id="3.60.21.10">
    <property type="match status" value="1"/>
</dbReference>
<dbReference type="InterPro" id="IPR029052">
    <property type="entry name" value="Metallo-depent_PP-like"/>
</dbReference>
<dbReference type="NCBIfam" id="TIGR00040">
    <property type="entry name" value="yfcE"/>
    <property type="match status" value="1"/>
</dbReference>
<dbReference type="Pfam" id="PF12850">
    <property type="entry name" value="Metallophos_2"/>
    <property type="match status" value="1"/>
</dbReference>
<reference evidence="4" key="2">
    <citation type="journal article" date="2021" name="PeerJ">
        <title>Extensive microbial diversity within the chicken gut microbiome revealed by metagenomics and culture.</title>
        <authorList>
            <person name="Gilroy R."/>
            <person name="Ravi A."/>
            <person name="Getino M."/>
            <person name="Pursley I."/>
            <person name="Horton D.L."/>
            <person name="Alikhan N.F."/>
            <person name="Baker D."/>
            <person name="Gharbi K."/>
            <person name="Hall N."/>
            <person name="Watson M."/>
            <person name="Adriaenssens E.M."/>
            <person name="Foster-Nyarko E."/>
            <person name="Jarju S."/>
            <person name="Secka A."/>
            <person name="Antonio M."/>
            <person name="Oren A."/>
            <person name="Chaudhuri R.R."/>
            <person name="La Ragione R."/>
            <person name="Hildebrand F."/>
            <person name="Pallen M.J."/>
        </authorList>
    </citation>
    <scope>NUCLEOTIDE SEQUENCE</scope>
    <source>
        <strain evidence="4">10532</strain>
    </source>
</reference>
<dbReference type="InterPro" id="IPR024654">
    <property type="entry name" value="Calcineurin-like_PHP_lpxH"/>
</dbReference>
<comment type="caution">
    <text evidence="4">The sequence shown here is derived from an EMBL/GenBank/DDBJ whole genome shotgun (WGS) entry which is preliminary data.</text>
</comment>
<dbReference type="PANTHER" id="PTHR11124">
    <property type="entry name" value="VACUOLAR SORTING PROTEIN VPS29"/>
    <property type="match status" value="1"/>
</dbReference>
<keyword evidence="2" id="KW-0479">Metal-binding</keyword>
<dbReference type="AlphaFoldDB" id="A0A9D9HQ14"/>
<comment type="cofactor">
    <cofactor evidence="2">
        <name>a divalent metal cation</name>
        <dbReference type="ChEBI" id="CHEBI:60240"/>
    </cofactor>
</comment>
<proteinExistence type="inferred from homology"/>
<dbReference type="EMBL" id="JADIMM010000078">
    <property type="protein sequence ID" value="MBO8457764.1"/>
    <property type="molecule type" value="Genomic_DNA"/>
</dbReference>
<evidence type="ECO:0000313" key="5">
    <source>
        <dbReference type="Proteomes" id="UP000823638"/>
    </source>
</evidence>
<dbReference type="EC" id="3.1.4.-" evidence="2"/>
<dbReference type="GO" id="GO:0046872">
    <property type="term" value="F:metal ion binding"/>
    <property type="evidence" value="ECO:0007669"/>
    <property type="project" value="UniProtKB-KW"/>
</dbReference>
<dbReference type="GO" id="GO:0016787">
    <property type="term" value="F:hydrolase activity"/>
    <property type="evidence" value="ECO:0007669"/>
    <property type="project" value="UniProtKB-UniRule"/>
</dbReference>
<reference evidence="4" key="1">
    <citation type="submission" date="2020-10" db="EMBL/GenBank/DDBJ databases">
        <authorList>
            <person name="Gilroy R."/>
        </authorList>
    </citation>
    <scope>NUCLEOTIDE SEQUENCE</scope>
    <source>
        <strain evidence="4">10532</strain>
    </source>
</reference>
<evidence type="ECO:0000256" key="2">
    <source>
        <dbReference type="RuleBase" id="RU362039"/>
    </source>
</evidence>
<evidence type="ECO:0000313" key="4">
    <source>
        <dbReference type="EMBL" id="MBO8457764.1"/>
    </source>
</evidence>
<dbReference type="InterPro" id="IPR000979">
    <property type="entry name" value="Phosphodiesterase_MJ0936/Vps29"/>
</dbReference>
<evidence type="ECO:0000256" key="1">
    <source>
        <dbReference type="ARBA" id="ARBA00008950"/>
    </source>
</evidence>
<evidence type="ECO:0000259" key="3">
    <source>
        <dbReference type="Pfam" id="PF12850"/>
    </source>
</evidence>
<feature type="domain" description="Calcineurin-like phosphoesterase" evidence="3">
    <location>
        <begin position="29"/>
        <end position="196"/>
    </location>
</feature>
<gene>
    <name evidence="4" type="ORF">IAA81_06005</name>
</gene>
<comment type="similarity">
    <text evidence="1 2">Belongs to the metallophosphoesterase superfamily. YfcE family.</text>
</comment>